<feature type="signal peptide" evidence="8">
    <location>
        <begin position="1"/>
        <end position="19"/>
    </location>
</feature>
<feature type="domain" description="ABC transmembrane type-1" evidence="9">
    <location>
        <begin position="52"/>
        <end position="232"/>
    </location>
</feature>
<keyword evidence="3" id="KW-1003">Cell membrane</keyword>
<dbReference type="Pfam" id="PF00528">
    <property type="entry name" value="BPD_transp_1"/>
    <property type="match status" value="1"/>
</dbReference>
<feature type="chain" id="PRO_5047456087" evidence="8">
    <location>
        <begin position="20"/>
        <end position="246"/>
    </location>
</feature>
<feature type="transmembrane region" description="Helical" evidence="7">
    <location>
        <begin position="59"/>
        <end position="78"/>
    </location>
</feature>
<keyword evidence="5 7" id="KW-1133">Transmembrane helix</keyword>
<keyword evidence="6 7" id="KW-0472">Membrane</keyword>
<protein>
    <submittedName>
        <fullName evidence="10">ABC transporter permease subunit</fullName>
    </submittedName>
</protein>
<keyword evidence="11" id="KW-1185">Reference proteome</keyword>
<evidence type="ECO:0000313" key="10">
    <source>
        <dbReference type="EMBL" id="MEC3861723.1"/>
    </source>
</evidence>
<dbReference type="PANTHER" id="PTHR30151:SF38">
    <property type="entry name" value="ALIPHATIC SULFONATES TRANSPORT PERMEASE PROTEIN SSUC-RELATED"/>
    <property type="match status" value="1"/>
</dbReference>
<evidence type="ECO:0000256" key="7">
    <source>
        <dbReference type="RuleBase" id="RU363032"/>
    </source>
</evidence>
<dbReference type="Gene3D" id="1.10.3720.10">
    <property type="entry name" value="MetI-like"/>
    <property type="match status" value="1"/>
</dbReference>
<organism evidence="10 11">
    <name type="scientific">Mesobacterium hydrothermale</name>
    <dbReference type="NCBI Taxonomy" id="3111907"/>
    <lineage>
        <taxon>Bacteria</taxon>
        <taxon>Pseudomonadati</taxon>
        <taxon>Pseudomonadota</taxon>
        <taxon>Alphaproteobacteria</taxon>
        <taxon>Rhodobacterales</taxon>
        <taxon>Roseobacteraceae</taxon>
        <taxon>Mesobacterium</taxon>
    </lineage>
</organism>
<keyword evidence="2 7" id="KW-0813">Transport</keyword>
<evidence type="ECO:0000313" key="11">
    <source>
        <dbReference type="Proteomes" id="UP001348149"/>
    </source>
</evidence>
<evidence type="ECO:0000256" key="8">
    <source>
        <dbReference type="SAM" id="SignalP"/>
    </source>
</evidence>
<evidence type="ECO:0000256" key="6">
    <source>
        <dbReference type="ARBA" id="ARBA00023136"/>
    </source>
</evidence>
<keyword evidence="4 7" id="KW-0812">Transmembrane</keyword>
<dbReference type="InterPro" id="IPR035906">
    <property type="entry name" value="MetI-like_sf"/>
</dbReference>
<feature type="transmembrane region" description="Helical" evidence="7">
    <location>
        <begin position="213"/>
        <end position="233"/>
    </location>
</feature>
<keyword evidence="8" id="KW-0732">Signal</keyword>
<comment type="subcellular location">
    <subcellularLocation>
        <location evidence="1 7">Cell membrane</location>
        <topology evidence="1 7">Multi-pass membrane protein</topology>
    </subcellularLocation>
</comment>
<gene>
    <name evidence="10" type="ORF">VK792_10535</name>
</gene>
<evidence type="ECO:0000256" key="1">
    <source>
        <dbReference type="ARBA" id="ARBA00004651"/>
    </source>
</evidence>
<reference evidence="10 11" key="1">
    <citation type="submission" date="2024-01" db="EMBL/GenBank/DDBJ databases">
        <title>Mesobacterium rodlantinim sp. nov., isolated from shallow sea hydrothermal systems off Kueishantao Island.</title>
        <authorList>
            <person name="Su Z."/>
            <person name="Tang K."/>
        </authorList>
    </citation>
    <scope>NUCLEOTIDE SEQUENCE [LARGE SCALE GENOMIC DNA]</scope>
    <source>
        <strain evidence="10 11">TK19101</strain>
    </source>
</reference>
<dbReference type="InterPro" id="IPR000515">
    <property type="entry name" value="MetI-like"/>
</dbReference>
<feature type="transmembrane region" description="Helical" evidence="7">
    <location>
        <begin position="90"/>
        <end position="110"/>
    </location>
</feature>
<evidence type="ECO:0000256" key="2">
    <source>
        <dbReference type="ARBA" id="ARBA00022448"/>
    </source>
</evidence>
<evidence type="ECO:0000256" key="4">
    <source>
        <dbReference type="ARBA" id="ARBA00022692"/>
    </source>
</evidence>
<comment type="similarity">
    <text evidence="7">Belongs to the binding-protein-dependent transport system permease family.</text>
</comment>
<sequence>MWVGRAASLLIMLGAWALAAHWVADPQTLPTPLTVGGIIVTEARNGDLAHHMIATLGRVTAAFLLAMSAGLAAGLALGRRPGLNAWVDNLLVVMLNLPALVVIVLCYVWIGLNEVAAITAVALNKIPMVTLMIREGARAVDAQLSAMVRVYRPSAVIVLRDVMLPQMAPQIAAAGRSGLALIWKIVLVVEFLGRPDGVGFQIHLGFQLFDVGLVLAYALCFVVVMLCVEGAILRPWEARANRWRLA</sequence>
<proteinExistence type="inferred from homology"/>
<dbReference type="CDD" id="cd06261">
    <property type="entry name" value="TM_PBP2"/>
    <property type="match status" value="1"/>
</dbReference>
<dbReference type="Proteomes" id="UP001348149">
    <property type="component" value="Unassembled WGS sequence"/>
</dbReference>
<evidence type="ECO:0000256" key="5">
    <source>
        <dbReference type="ARBA" id="ARBA00022989"/>
    </source>
</evidence>
<dbReference type="RefSeq" id="WP_326297444.1">
    <property type="nucleotide sequence ID" value="NZ_JAYLLH010000012.1"/>
</dbReference>
<evidence type="ECO:0000256" key="3">
    <source>
        <dbReference type="ARBA" id="ARBA00022475"/>
    </source>
</evidence>
<dbReference type="SUPFAM" id="SSF161098">
    <property type="entry name" value="MetI-like"/>
    <property type="match status" value="1"/>
</dbReference>
<dbReference type="PROSITE" id="PS50928">
    <property type="entry name" value="ABC_TM1"/>
    <property type="match status" value="1"/>
</dbReference>
<evidence type="ECO:0000259" key="9">
    <source>
        <dbReference type="PROSITE" id="PS50928"/>
    </source>
</evidence>
<comment type="caution">
    <text evidence="10">The sequence shown here is derived from an EMBL/GenBank/DDBJ whole genome shotgun (WGS) entry which is preliminary data.</text>
</comment>
<dbReference type="EMBL" id="JAYLLH010000012">
    <property type="protein sequence ID" value="MEC3861723.1"/>
    <property type="molecule type" value="Genomic_DNA"/>
</dbReference>
<name>A0ABU6HGY7_9RHOB</name>
<dbReference type="PANTHER" id="PTHR30151">
    <property type="entry name" value="ALKANE SULFONATE ABC TRANSPORTER-RELATED, MEMBRANE SUBUNIT"/>
    <property type="match status" value="1"/>
</dbReference>
<accession>A0ABU6HGY7</accession>